<dbReference type="RefSeq" id="WP_123804888.1">
    <property type="nucleotide sequence ID" value="NZ_RPFL01000043.1"/>
</dbReference>
<evidence type="ECO:0000313" key="2">
    <source>
        <dbReference type="Proteomes" id="UP000272412"/>
    </source>
</evidence>
<name>A0A3N4MW76_9NEIS</name>
<comment type="caution">
    <text evidence="1">The sequence shown here is derived from an EMBL/GenBank/DDBJ whole genome shotgun (WGS) entry which is preliminary data.</text>
</comment>
<reference evidence="1 2" key="1">
    <citation type="submission" date="2018-11" db="EMBL/GenBank/DDBJ databases">
        <title>Neisseria weixii sp. nov. isolated from the rectal contents of plateau pika (Ochotona cruzoniae).</title>
        <authorList>
            <person name="Zhang G."/>
        </authorList>
    </citation>
    <scope>NUCLEOTIDE SEQUENCE [LARGE SCALE GENOMIC DNA]</scope>
    <source>
        <strain evidence="1 2">10009</strain>
    </source>
</reference>
<organism evidence="1 2">
    <name type="scientific">Neisseria weixii</name>
    <dbReference type="NCBI Taxonomy" id="1853276"/>
    <lineage>
        <taxon>Bacteria</taxon>
        <taxon>Pseudomonadati</taxon>
        <taxon>Pseudomonadota</taxon>
        <taxon>Betaproteobacteria</taxon>
        <taxon>Neisseriales</taxon>
        <taxon>Neisseriaceae</taxon>
        <taxon>Neisseria</taxon>
    </lineage>
</organism>
<proteinExistence type="predicted"/>
<dbReference type="OrthoDB" id="8774324at2"/>
<evidence type="ECO:0000313" key="1">
    <source>
        <dbReference type="EMBL" id="RPD83950.1"/>
    </source>
</evidence>
<sequence length="296" mass="34193">MESAIDKHTGKIIDAEQLWELDFVDSYGYLCRGCHIQVTPCSFRAENKKRPYFSAKLGHKPDCDVEGDAEIVKKAKKQRISTDRGFPASFPNRLLLKDTREVTSSTEAPAAISAYRTRAGRTEGTDTVKRTRTWAAQTIRSICRVFLNYPYDRDLPLSIPDINGKTYQEIFWRLSNKGIVQYKEPHIFYAPISWHKLNQTEAYLEIQTGCGRWENSKLIESYQIRVNWKDWRAKKRSVVLQEIEAARLECIQARGSKRKGWLFFIGIQDKGNPGVFYVTDHRLICCIVDEMIYPPG</sequence>
<accession>A0A3N4MW76</accession>
<dbReference type="EMBL" id="RPFL01000043">
    <property type="protein sequence ID" value="RPD83950.1"/>
    <property type="molecule type" value="Genomic_DNA"/>
</dbReference>
<protein>
    <submittedName>
        <fullName evidence="1">Uncharacterized protein</fullName>
    </submittedName>
</protein>
<keyword evidence="2" id="KW-1185">Reference proteome</keyword>
<dbReference type="AlphaFoldDB" id="A0A3N4MW76"/>
<gene>
    <name evidence="1" type="ORF">EGK74_11620</name>
</gene>
<dbReference type="Proteomes" id="UP000272412">
    <property type="component" value="Unassembled WGS sequence"/>
</dbReference>